<organism evidence="1">
    <name type="scientific">marine sediment metagenome</name>
    <dbReference type="NCBI Taxonomy" id="412755"/>
    <lineage>
        <taxon>unclassified sequences</taxon>
        <taxon>metagenomes</taxon>
        <taxon>ecological metagenomes</taxon>
    </lineage>
</organism>
<evidence type="ECO:0008006" key="2">
    <source>
        <dbReference type="Google" id="ProtNLM"/>
    </source>
</evidence>
<accession>A0A0F9LF49</accession>
<dbReference type="EMBL" id="LAZR01012581">
    <property type="protein sequence ID" value="KKM26085.1"/>
    <property type="molecule type" value="Genomic_DNA"/>
</dbReference>
<proteinExistence type="predicted"/>
<name>A0A0F9LF49_9ZZZZ</name>
<gene>
    <name evidence="1" type="ORF">LCGC14_1588410</name>
</gene>
<protein>
    <recommendedName>
        <fullName evidence="2">AP2/ERF domain-containing protein</fullName>
    </recommendedName>
</protein>
<reference evidence="1" key="1">
    <citation type="journal article" date="2015" name="Nature">
        <title>Complex archaea that bridge the gap between prokaryotes and eukaryotes.</title>
        <authorList>
            <person name="Spang A."/>
            <person name="Saw J.H."/>
            <person name="Jorgensen S.L."/>
            <person name="Zaremba-Niedzwiedzka K."/>
            <person name="Martijn J."/>
            <person name="Lind A.E."/>
            <person name="van Eijk R."/>
            <person name="Schleper C."/>
            <person name="Guy L."/>
            <person name="Ettema T.J."/>
        </authorList>
    </citation>
    <scope>NUCLEOTIDE SEQUENCE</scope>
</reference>
<comment type="caution">
    <text evidence="1">The sequence shown here is derived from an EMBL/GenBank/DDBJ whole genome shotgun (WGS) entry which is preliminary data.</text>
</comment>
<dbReference type="AlphaFoldDB" id="A0A0F9LF49"/>
<evidence type="ECO:0000313" key="1">
    <source>
        <dbReference type="EMBL" id="KKM26085.1"/>
    </source>
</evidence>
<sequence>MPNKVDLMCKKFGRLRVVGDIEERNHGSLQWKCLCECGTEAIVRSGNLCSGNTKSCGCSQNRITHGNRRFGKYTREYATWNHMKQRCLNPNVWNYDNYGGRGITVCDRWLNNFEAFLEDMGEKPEGMSIDRIDNGGNYEPGNCRWATAKEQSNNRRKPVNVSL</sequence>